<evidence type="ECO:0000256" key="1">
    <source>
        <dbReference type="ARBA" id="ARBA00000868"/>
    </source>
</evidence>
<dbReference type="SUPFAM" id="SSF53784">
    <property type="entry name" value="Phosphofructokinase"/>
    <property type="match status" value="1"/>
</dbReference>
<dbReference type="InterPro" id="IPR050120">
    <property type="entry name" value="Adenine_PRTase"/>
</dbReference>
<dbReference type="InterPro" id="IPR011009">
    <property type="entry name" value="Kinase-like_dom_sf"/>
</dbReference>
<keyword evidence="9" id="KW-0808">Transferase</keyword>
<dbReference type="GO" id="GO:0003999">
    <property type="term" value="F:adenine phosphoribosyltransferase activity"/>
    <property type="evidence" value="ECO:0007669"/>
    <property type="project" value="UniProtKB-EC"/>
</dbReference>
<dbReference type="InterPro" id="IPR029057">
    <property type="entry name" value="PRTase-like"/>
</dbReference>
<comment type="catalytic activity">
    <reaction evidence="1">
        <text>AMP + diphosphate = 5-phospho-alpha-D-ribose 1-diphosphate + adenine</text>
        <dbReference type="Rhea" id="RHEA:16609"/>
        <dbReference type="ChEBI" id="CHEBI:16708"/>
        <dbReference type="ChEBI" id="CHEBI:33019"/>
        <dbReference type="ChEBI" id="CHEBI:58017"/>
        <dbReference type="ChEBI" id="CHEBI:456215"/>
        <dbReference type="EC" id="2.4.2.7"/>
    </reaction>
</comment>
<dbReference type="Gene3D" id="3.40.50.450">
    <property type="match status" value="1"/>
</dbReference>
<evidence type="ECO:0000256" key="3">
    <source>
        <dbReference type="ARBA" id="ARBA00004659"/>
    </source>
</evidence>
<evidence type="ECO:0000256" key="7">
    <source>
        <dbReference type="ARBA" id="ARBA00022490"/>
    </source>
</evidence>
<evidence type="ECO:0000313" key="13">
    <source>
        <dbReference type="Proteomes" id="UP000289738"/>
    </source>
</evidence>
<name>A0A445CDH3_ARAHY</name>
<dbReference type="CDD" id="cd06223">
    <property type="entry name" value="PRTases_typeI"/>
    <property type="match status" value="1"/>
</dbReference>
<dbReference type="InterPro" id="IPR000836">
    <property type="entry name" value="PRTase_dom"/>
</dbReference>
<evidence type="ECO:0000256" key="2">
    <source>
        <dbReference type="ARBA" id="ARBA00004496"/>
    </source>
</evidence>
<dbReference type="STRING" id="3818.A0A445CDH3"/>
<dbReference type="GO" id="GO:0006166">
    <property type="term" value="P:purine ribonucleoside salvage"/>
    <property type="evidence" value="ECO:0007669"/>
    <property type="project" value="UniProtKB-KW"/>
</dbReference>
<evidence type="ECO:0000259" key="11">
    <source>
        <dbReference type="Pfam" id="PF00156"/>
    </source>
</evidence>
<dbReference type="SUPFAM" id="SSF56112">
    <property type="entry name" value="Protein kinase-like (PK-like)"/>
    <property type="match status" value="1"/>
</dbReference>
<dbReference type="EMBL" id="SDMP01000007">
    <property type="protein sequence ID" value="RYR48996.1"/>
    <property type="molecule type" value="Genomic_DNA"/>
</dbReference>
<evidence type="ECO:0000256" key="4">
    <source>
        <dbReference type="ARBA" id="ARBA00008391"/>
    </source>
</evidence>
<accession>A0A445CDH3</accession>
<comment type="pathway">
    <text evidence="3">Purine metabolism; AMP biosynthesis via salvage pathway; AMP from adenine: step 1/1.</text>
</comment>
<gene>
    <name evidence="12" type="ORF">Ahy_A07g035239</name>
</gene>
<dbReference type="AlphaFoldDB" id="A0A445CDH3"/>
<comment type="subcellular location">
    <subcellularLocation>
        <location evidence="2">Cytoplasm</location>
    </subcellularLocation>
</comment>
<dbReference type="GO" id="GO:0003872">
    <property type="term" value="F:6-phosphofructokinase activity"/>
    <property type="evidence" value="ECO:0007669"/>
    <property type="project" value="InterPro"/>
</dbReference>
<proteinExistence type="inferred from homology"/>
<evidence type="ECO:0000313" key="12">
    <source>
        <dbReference type="EMBL" id="RYR48996.1"/>
    </source>
</evidence>
<dbReference type="PANTHER" id="PTHR11776:SF7">
    <property type="entry name" value="PHOSPHORIBOSYLTRANSFERASE DOMAIN-CONTAINING PROTEIN"/>
    <property type="match status" value="1"/>
</dbReference>
<sequence>MAFRISCSVSELGGGNCFLRLLLGVDVGLALVEGIVASLRCFSSAFANFRVKAFHCGEYDECIEKAKASAAKSNKKAVKYARREDAIIHALELESAPVGKEPLVFTLELVRIEARGFIFGPPIALAIGAKLVPLRKPKKLPDSKEGCIIGLMTGKVISQEYILEYGRDCLEMHVGAVEAGERAIVVDDLIATGGTLCAAMDLLGYYFGCQVYEGFADIWSVGCIVIEMATGKPPWSQQYQQEILKSSLGFIELDLEKRYTLKAAIVTCGGLCPGLNGVIRQASIGMDNLNA</sequence>
<evidence type="ECO:0000256" key="6">
    <source>
        <dbReference type="ARBA" id="ARBA00011893"/>
    </source>
</evidence>
<evidence type="ECO:0000256" key="10">
    <source>
        <dbReference type="ARBA" id="ARBA00022726"/>
    </source>
</evidence>
<reference evidence="12 13" key="1">
    <citation type="submission" date="2019-01" db="EMBL/GenBank/DDBJ databases">
        <title>Sequencing of cultivated peanut Arachis hypogaea provides insights into genome evolution and oil improvement.</title>
        <authorList>
            <person name="Chen X."/>
        </authorList>
    </citation>
    <scope>NUCLEOTIDE SEQUENCE [LARGE SCALE GENOMIC DNA]</scope>
    <source>
        <strain evidence="13">cv. Fuhuasheng</strain>
        <tissue evidence="12">Leaves</tissue>
    </source>
</reference>
<dbReference type="InterPro" id="IPR035966">
    <property type="entry name" value="PKF_sf"/>
</dbReference>
<dbReference type="Pfam" id="PF00156">
    <property type="entry name" value="Pribosyltran"/>
    <property type="match status" value="1"/>
</dbReference>
<dbReference type="GO" id="GO:0005829">
    <property type="term" value="C:cytosol"/>
    <property type="evidence" value="ECO:0007669"/>
    <property type="project" value="TreeGrafter"/>
</dbReference>
<evidence type="ECO:0000256" key="9">
    <source>
        <dbReference type="ARBA" id="ARBA00022679"/>
    </source>
</evidence>
<feature type="domain" description="Phosphoribosyltransferase" evidence="11">
    <location>
        <begin position="111"/>
        <end position="204"/>
    </location>
</feature>
<dbReference type="Proteomes" id="UP000289738">
    <property type="component" value="Chromosome A07"/>
</dbReference>
<evidence type="ECO:0000256" key="8">
    <source>
        <dbReference type="ARBA" id="ARBA00022676"/>
    </source>
</evidence>
<keyword evidence="13" id="KW-1185">Reference proteome</keyword>
<comment type="similarity">
    <text evidence="4">Belongs to the purine/pyrimidine phosphoribosyltransferase family.</text>
</comment>
<protein>
    <recommendedName>
        <fullName evidence="6">adenine phosphoribosyltransferase</fullName>
        <ecNumber evidence="6">2.4.2.7</ecNumber>
    </recommendedName>
</protein>
<keyword evidence="7" id="KW-0963">Cytoplasm</keyword>
<dbReference type="PANTHER" id="PTHR11776">
    <property type="entry name" value="ADENINE PHOSPHORIBOSYLTRANSFERASE"/>
    <property type="match status" value="1"/>
</dbReference>
<dbReference type="EC" id="2.4.2.7" evidence="6"/>
<dbReference type="SUPFAM" id="SSF53271">
    <property type="entry name" value="PRTase-like"/>
    <property type="match status" value="1"/>
</dbReference>
<keyword evidence="10" id="KW-0660">Purine salvage</keyword>
<comment type="subunit">
    <text evidence="5">Homodimer.</text>
</comment>
<evidence type="ECO:0000256" key="5">
    <source>
        <dbReference type="ARBA" id="ARBA00011738"/>
    </source>
</evidence>
<organism evidence="12 13">
    <name type="scientific">Arachis hypogaea</name>
    <name type="common">Peanut</name>
    <dbReference type="NCBI Taxonomy" id="3818"/>
    <lineage>
        <taxon>Eukaryota</taxon>
        <taxon>Viridiplantae</taxon>
        <taxon>Streptophyta</taxon>
        <taxon>Embryophyta</taxon>
        <taxon>Tracheophyta</taxon>
        <taxon>Spermatophyta</taxon>
        <taxon>Magnoliopsida</taxon>
        <taxon>eudicotyledons</taxon>
        <taxon>Gunneridae</taxon>
        <taxon>Pentapetalae</taxon>
        <taxon>rosids</taxon>
        <taxon>fabids</taxon>
        <taxon>Fabales</taxon>
        <taxon>Fabaceae</taxon>
        <taxon>Papilionoideae</taxon>
        <taxon>50 kb inversion clade</taxon>
        <taxon>dalbergioids sensu lato</taxon>
        <taxon>Dalbergieae</taxon>
        <taxon>Pterocarpus clade</taxon>
        <taxon>Arachis</taxon>
    </lineage>
</organism>
<comment type="caution">
    <text evidence="12">The sequence shown here is derived from an EMBL/GenBank/DDBJ whole genome shotgun (WGS) entry which is preliminary data.</text>
</comment>
<dbReference type="Gene3D" id="3.40.50.2020">
    <property type="match status" value="1"/>
</dbReference>
<keyword evidence="8" id="KW-0328">Glycosyltransferase</keyword>